<feature type="transmembrane region" description="Helical" evidence="2">
    <location>
        <begin position="12"/>
        <end position="35"/>
    </location>
</feature>
<feature type="transmembrane region" description="Helical" evidence="2">
    <location>
        <begin position="438"/>
        <end position="457"/>
    </location>
</feature>
<feature type="transmembrane region" description="Helical" evidence="2">
    <location>
        <begin position="126"/>
        <end position="147"/>
    </location>
</feature>
<dbReference type="Proteomes" id="UP001281731">
    <property type="component" value="Unassembled WGS sequence"/>
</dbReference>
<dbReference type="AlphaFoldDB" id="A0AAW9HMD6"/>
<feature type="region of interest" description="Disordered" evidence="1">
    <location>
        <begin position="507"/>
        <end position="572"/>
    </location>
</feature>
<feature type="transmembrane region" description="Helical" evidence="2">
    <location>
        <begin position="55"/>
        <end position="88"/>
    </location>
</feature>
<organism evidence="3 4">
    <name type="scientific">Actinotignum urinale</name>
    <dbReference type="NCBI Taxonomy" id="190146"/>
    <lineage>
        <taxon>Bacteria</taxon>
        <taxon>Bacillati</taxon>
        <taxon>Actinomycetota</taxon>
        <taxon>Actinomycetes</taxon>
        <taxon>Actinomycetales</taxon>
        <taxon>Actinomycetaceae</taxon>
        <taxon>Actinotignum</taxon>
    </lineage>
</organism>
<keyword evidence="2" id="KW-1133">Transmembrane helix</keyword>
<name>A0AAW9HMD6_9ACTO</name>
<feature type="transmembrane region" description="Helical" evidence="2">
    <location>
        <begin position="265"/>
        <end position="285"/>
    </location>
</feature>
<feature type="transmembrane region" description="Helical" evidence="2">
    <location>
        <begin position="240"/>
        <end position="259"/>
    </location>
</feature>
<reference evidence="3" key="1">
    <citation type="submission" date="2023-10" db="EMBL/GenBank/DDBJ databases">
        <title>Whole Genome based description of the genera Actinobaculum and Actinotignum reveals a complex phylogenetic relationship within the species included in the genus Actinotignum.</title>
        <authorList>
            <person name="Jensen C.S."/>
            <person name="Dargis R."/>
            <person name="Kemp M."/>
            <person name="Christensen J.J."/>
        </authorList>
    </citation>
    <scope>NUCLEOTIDE SEQUENCE</scope>
    <source>
        <strain evidence="3">SLA_B511</strain>
    </source>
</reference>
<feature type="compositionally biased region" description="Low complexity" evidence="1">
    <location>
        <begin position="321"/>
        <end position="340"/>
    </location>
</feature>
<gene>
    <name evidence="3" type="ORF">R6G80_03555</name>
</gene>
<dbReference type="Pfam" id="PF19877">
    <property type="entry name" value="DUF6350"/>
    <property type="match status" value="1"/>
</dbReference>
<dbReference type="InterPro" id="IPR045931">
    <property type="entry name" value="DUF6350"/>
</dbReference>
<evidence type="ECO:0000256" key="1">
    <source>
        <dbReference type="SAM" id="MobiDB-lite"/>
    </source>
</evidence>
<dbReference type="RefSeq" id="WP_040430747.1">
    <property type="nucleotide sequence ID" value="NZ_CAMYCL010000010.1"/>
</dbReference>
<feature type="transmembrane region" description="Helical" evidence="2">
    <location>
        <begin position="168"/>
        <end position="186"/>
    </location>
</feature>
<evidence type="ECO:0000313" key="3">
    <source>
        <dbReference type="EMBL" id="MDY5154801.1"/>
    </source>
</evidence>
<keyword evidence="2" id="KW-0812">Transmembrane</keyword>
<dbReference type="EMBL" id="JAWNGC010000003">
    <property type="protein sequence ID" value="MDY5154801.1"/>
    <property type="molecule type" value="Genomic_DNA"/>
</dbReference>
<feature type="compositionally biased region" description="Basic and acidic residues" evidence="1">
    <location>
        <begin position="293"/>
        <end position="303"/>
    </location>
</feature>
<protein>
    <submittedName>
        <fullName evidence="3">DUF6350 family protein</fullName>
    </submittedName>
</protein>
<comment type="caution">
    <text evidence="3">The sequence shown here is derived from an EMBL/GenBank/DDBJ whole genome shotgun (WGS) entry which is preliminary data.</text>
</comment>
<feature type="compositionally biased region" description="Basic and acidic residues" evidence="1">
    <location>
        <begin position="545"/>
        <end position="572"/>
    </location>
</feature>
<feature type="transmembrane region" description="Helical" evidence="2">
    <location>
        <begin position="100"/>
        <end position="120"/>
    </location>
</feature>
<evidence type="ECO:0000256" key="2">
    <source>
        <dbReference type="SAM" id="Phobius"/>
    </source>
</evidence>
<proteinExistence type="predicted"/>
<feature type="transmembrane region" description="Helical" evidence="2">
    <location>
        <begin position="398"/>
        <end position="418"/>
    </location>
</feature>
<keyword evidence="2" id="KW-0472">Membrane</keyword>
<feature type="transmembrane region" description="Helical" evidence="2">
    <location>
        <begin position="206"/>
        <end position="228"/>
    </location>
</feature>
<feature type="region of interest" description="Disordered" evidence="1">
    <location>
        <begin position="293"/>
        <end position="345"/>
    </location>
</feature>
<sequence>MLTYSRRVTVGLAVLQPLLLSWLICALFTLCIYVVTSSSPFLGDFQWMDAVRLGGSLWLLALGTPIISTNLTVSLMPIVLTVLIALWTVRFLRTVLIEDWYDVLVAAGTGGALCAFMTVLSLPNSSLLYACISGVAFSALCAQFAWVSTPPIPFRHHFHAAWLFLRPFLAIIFGAGTIVLIVAIIAGFPRILAINSAYHSGLAGSIFFFIVQLFFLPVGIVWGTSWLVGTGFSVGTGTNFSIFGSVSAPIPGIPIFGALPQPQSHPWFLVLVLPLMSFLLALLYLRKALRRDGAGGKHDERNSVHKRGIAMPDSSTSRKNSSAQSVVDSSDSSHGVSSSSTPISDDEKRGIRAFFGIYSDKRYRLPRFGLPKIPNIRRKERLAKVPSPYPLPTWGKELWILLVFVAVEIFVIVSLLSALTSGGFGPVRMQEIGTQPPLLSAGILLVILVPVILTFVINRLWHRRRIKVRAVDDDASVPTSAQPPVPRSRTQKCVELFRRTLFKKKTVRDTEPQDVSAQDIELNEAERNESSGGSREESNGGSREGSSEGSRDESGNEIVNKVRDNSPKEPGN</sequence>
<evidence type="ECO:0000313" key="4">
    <source>
        <dbReference type="Proteomes" id="UP001281731"/>
    </source>
</evidence>
<feature type="compositionally biased region" description="Basic and acidic residues" evidence="1">
    <location>
        <begin position="524"/>
        <end position="538"/>
    </location>
</feature>
<accession>A0AAW9HMD6</accession>